<evidence type="ECO:0000313" key="3">
    <source>
        <dbReference type="Proteomes" id="UP000467840"/>
    </source>
</evidence>
<feature type="compositionally biased region" description="Basic and acidic residues" evidence="1">
    <location>
        <begin position="54"/>
        <end position="69"/>
    </location>
</feature>
<comment type="caution">
    <text evidence="2">The sequence shown here is derived from an EMBL/GenBank/DDBJ whole genome shotgun (WGS) entry which is preliminary data.</text>
</comment>
<dbReference type="EMBL" id="JAAGAX010000015">
    <property type="protein sequence ID" value="KAF2290328.1"/>
    <property type="molecule type" value="Genomic_DNA"/>
</dbReference>
<organism evidence="2 3">
    <name type="scientific">Hevea brasiliensis</name>
    <name type="common">Para rubber tree</name>
    <name type="synonym">Siphonia brasiliensis</name>
    <dbReference type="NCBI Taxonomy" id="3981"/>
    <lineage>
        <taxon>Eukaryota</taxon>
        <taxon>Viridiplantae</taxon>
        <taxon>Streptophyta</taxon>
        <taxon>Embryophyta</taxon>
        <taxon>Tracheophyta</taxon>
        <taxon>Spermatophyta</taxon>
        <taxon>Magnoliopsida</taxon>
        <taxon>eudicotyledons</taxon>
        <taxon>Gunneridae</taxon>
        <taxon>Pentapetalae</taxon>
        <taxon>rosids</taxon>
        <taxon>fabids</taxon>
        <taxon>Malpighiales</taxon>
        <taxon>Euphorbiaceae</taxon>
        <taxon>Crotonoideae</taxon>
        <taxon>Micrandreae</taxon>
        <taxon>Hevea</taxon>
    </lineage>
</organism>
<feature type="region of interest" description="Disordered" evidence="1">
    <location>
        <begin position="52"/>
        <end position="96"/>
    </location>
</feature>
<reference evidence="2 3" key="1">
    <citation type="journal article" date="2020" name="Mol. Plant">
        <title>The Chromosome-Based Rubber Tree Genome Provides New Insights into Spurge Genome Evolution and Rubber Biosynthesis.</title>
        <authorList>
            <person name="Liu J."/>
            <person name="Shi C."/>
            <person name="Shi C.C."/>
            <person name="Li W."/>
            <person name="Zhang Q.J."/>
            <person name="Zhang Y."/>
            <person name="Li K."/>
            <person name="Lu H.F."/>
            <person name="Shi C."/>
            <person name="Zhu S.T."/>
            <person name="Xiao Z.Y."/>
            <person name="Nan H."/>
            <person name="Yue Y."/>
            <person name="Zhu X.G."/>
            <person name="Wu Y."/>
            <person name="Hong X.N."/>
            <person name="Fan G.Y."/>
            <person name="Tong Y."/>
            <person name="Zhang D."/>
            <person name="Mao C.L."/>
            <person name="Liu Y.L."/>
            <person name="Hao S.J."/>
            <person name="Liu W.Q."/>
            <person name="Lv M.Q."/>
            <person name="Zhang H.B."/>
            <person name="Liu Y."/>
            <person name="Hu-Tang G.R."/>
            <person name="Wang J.P."/>
            <person name="Wang J.H."/>
            <person name="Sun Y.H."/>
            <person name="Ni S.B."/>
            <person name="Chen W.B."/>
            <person name="Zhang X.C."/>
            <person name="Jiao Y.N."/>
            <person name="Eichler E.E."/>
            <person name="Li G.H."/>
            <person name="Liu X."/>
            <person name="Gao L.Z."/>
        </authorList>
    </citation>
    <scope>NUCLEOTIDE SEQUENCE [LARGE SCALE GENOMIC DNA]</scope>
    <source>
        <strain evidence="3">cv. GT1</strain>
        <tissue evidence="2">Leaf</tissue>
    </source>
</reference>
<name>A0A6A6KQW5_HEVBR</name>
<sequence>MSFKDKLFFGNGEGGDVLMGDNDDESDVGSDSEGKDISCVREAAHIEVMGDLNMEPRQEVSKKWGEREMASGSRHGKNVNQKQTKREIVQKNKGQA</sequence>
<evidence type="ECO:0000313" key="2">
    <source>
        <dbReference type="EMBL" id="KAF2290328.1"/>
    </source>
</evidence>
<keyword evidence="3" id="KW-1185">Reference proteome</keyword>
<proteinExistence type="predicted"/>
<evidence type="ECO:0000256" key="1">
    <source>
        <dbReference type="SAM" id="MobiDB-lite"/>
    </source>
</evidence>
<protein>
    <submittedName>
        <fullName evidence="2">Uncharacterized protein</fullName>
    </submittedName>
</protein>
<dbReference type="Proteomes" id="UP000467840">
    <property type="component" value="Chromosome 2"/>
</dbReference>
<feature type="region of interest" description="Disordered" evidence="1">
    <location>
        <begin position="1"/>
        <end position="38"/>
    </location>
</feature>
<gene>
    <name evidence="2" type="ORF">GH714_010874</name>
</gene>
<accession>A0A6A6KQW5</accession>
<dbReference type="AlphaFoldDB" id="A0A6A6KQW5"/>
<feature type="compositionally biased region" description="Acidic residues" evidence="1">
    <location>
        <begin position="21"/>
        <end position="30"/>
    </location>
</feature>